<evidence type="ECO:0000256" key="3">
    <source>
        <dbReference type="ARBA" id="ARBA00022989"/>
    </source>
</evidence>
<dbReference type="EMBL" id="CP002116">
    <property type="protein sequence ID" value="ADK80833.1"/>
    <property type="molecule type" value="Genomic_DNA"/>
</dbReference>
<reference evidence="6 7" key="1">
    <citation type="journal article" date="2010" name="Stand. Genomic Sci.">
        <title>Complete genome sequence of Spirochaeta smaragdinae type strain (SEBR 4228).</title>
        <authorList>
            <person name="Mavromatis K."/>
            <person name="Yasawong M."/>
            <person name="Chertkov O."/>
            <person name="Lapidus A."/>
            <person name="Lucas S."/>
            <person name="Nolan M."/>
            <person name="Del Rio T.G."/>
            <person name="Tice H."/>
            <person name="Cheng J.F."/>
            <person name="Pitluck S."/>
            <person name="Liolios K."/>
            <person name="Ivanova N."/>
            <person name="Tapia R."/>
            <person name="Han C."/>
            <person name="Bruce D."/>
            <person name="Goodwin L."/>
            <person name="Pati A."/>
            <person name="Chen A."/>
            <person name="Palaniappan K."/>
            <person name="Land M."/>
            <person name="Hauser L."/>
            <person name="Chang Y.J."/>
            <person name="Jeffries C.D."/>
            <person name="Detter J.C."/>
            <person name="Rohde M."/>
            <person name="Brambilla E."/>
            <person name="Spring S."/>
            <person name="Goker M."/>
            <person name="Sikorski J."/>
            <person name="Woyke T."/>
            <person name="Bristow J."/>
            <person name="Eisen J.A."/>
            <person name="Markowitz V."/>
            <person name="Hugenholtz P."/>
            <person name="Klenk H.P."/>
            <person name="Kyrpides N.C."/>
        </authorList>
    </citation>
    <scope>NUCLEOTIDE SEQUENCE [LARGE SCALE GENOMIC DNA]</scope>
    <source>
        <strain evidence="7">DSM 11293 / JCM 15392 / SEBR 4228</strain>
    </source>
</reference>
<proteinExistence type="predicted"/>
<feature type="transmembrane region" description="Helical" evidence="5">
    <location>
        <begin position="62"/>
        <end position="83"/>
    </location>
</feature>
<dbReference type="OrthoDB" id="361105at2"/>
<dbReference type="InterPro" id="IPR052719">
    <property type="entry name" value="CvpA-like"/>
</dbReference>
<organism evidence="6 7">
    <name type="scientific">Sediminispirochaeta smaragdinae (strain DSM 11293 / JCM 15392 / SEBR 4228)</name>
    <name type="common">Spirochaeta smaragdinae</name>
    <dbReference type="NCBI Taxonomy" id="573413"/>
    <lineage>
        <taxon>Bacteria</taxon>
        <taxon>Pseudomonadati</taxon>
        <taxon>Spirochaetota</taxon>
        <taxon>Spirochaetia</taxon>
        <taxon>Spirochaetales</taxon>
        <taxon>Spirochaetaceae</taxon>
        <taxon>Sediminispirochaeta</taxon>
    </lineage>
</organism>
<dbReference type="eggNOG" id="COG1286">
    <property type="taxonomic scope" value="Bacteria"/>
</dbReference>
<evidence type="ECO:0000313" key="6">
    <source>
        <dbReference type="EMBL" id="ADK80833.1"/>
    </source>
</evidence>
<dbReference type="GO" id="GO:0016020">
    <property type="term" value="C:membrane"/>
    <property type="evidence" value="ECO:0007669"/>
    <property type="project" value="UniProtKB-SubCell"/>
</dbReference>
<dbReference type="RefSeq" id="WP_013254297.1">
    <property type="nucleotide sequence ID" value="NC_014364.1"/>
</dbReference>
<dbReference type="HOGENOM" id="CLU_129914_0_0_12"/>
<dbReference type="InterPro" id="IPR003825">
    <property type="entry name" value="Colicin-V_CvpA"/>
</dbReference>
<evidence type="ECO:0000313" key="7">
    <source>
        <dbReference type="Proteomes" id="UP000002318"/>
    </source>
</evidence>
<feature type="transmembrane region" description="Helical" evidence="5">
    <location>
        <begin position="30"/>
        <end position="50"/>
    </location>
</feature>
<feature type="transmembrane region" description="Helical" evidence="5">
    <location>
        <begin position="6"/>
        <end position="23"/>
    </location>
</feature>
<dbReference type="PANTHER" id="PTHR36926">
    <property type="entry name" value="COLICIN V PRODUCTION PROTEIN"/>
    <property type="match status" value="1"/>
</dbReference>
<dbReference type="PANTHER" id="PTHR36926:SF1">
    <property type="entry name" value="COLICIN V PRODUCTION PROTEIN"/>
    <property type="match status" value="1"/>
</dbReference>
<accession>E1R668</accession>
<protein>
    <submittedName>
        <fullName evidence="6">Colicin V production protein</fullName>
    </submittedName>
</protein>
<keyword evidence="7" id="KW-1185">Reference proteome</keyword>
<name>E1R668_SEDSS</name>
<evidence type="ECO:0000256" key="2">
    <source>
        <dbReference type="ARBA" id="ARBA00022692"/>
    </source>
</evidence>
<gene>
    <name evidence="6" type="ordered locus">Spirs_1706</name>
</gene>
<dbReference type="KEGG" id="ssm:Spirs_1706"/>
<evidence type="ECO:0000256" key="1">
    <source>
        <dbReference type="ARBA" id="ARBA00004141"/>
    </source>
</evidence>
<dbReference type="GO" id="GO:0009403">
    <property type="term" value="P:toxin biosynthetic process"/>
    <property type="evidence" value="ECO:0007669"/>
    <property type="project" value="InterPro"/>
</dbReference>
<dbReference type="Proteomes" id="UP000002318">
    <property type="component" value="Chromosome"/>
</dbReference>
<keyword evidence="3 5" id="KW-1133">Transmembrane helix</keyword>
<evidence type="ECO:0000256" key="5">
    <source>
        <dbReference type="SAM" id="Phobius"/>
    </source>
</evidence>
<keyword evidence="2 5" id="KW-0812">Transmembrane</keyword>
<evidence type="ECO:0000256" key="4">
    <source>
        <dbReference type="ARBA" id="ARBA00023136"/>
    </source>
</evidence>
<keyword evidence="4 5" id="KW-0472">Membrane</keyword>
<feature type="transmembrane region" description="Helical" evidence="5">
    <location>
        <begin position="103"/>
        <end position="125"/>
    </location>
</feature>
<dbReference type="Pfam" id="PF02674">
    <property type="entry name" value="Colicin_V"/>
    <property type="match status" value="1"/>
</dbReference>
<dbReference type="STRING" id="573413.Spirs_1706"/>
<comment type="subcellular location">
    <subcellularLocation>
        <location evidence="1">Membrane</location>
        <topology evidence="1">Multi-pass membrane protein</topology>
    </subcellularLocation>
</comment>
<dbReference type="AlphaFoldDB" id="E1R668"/>
<sequence length="164" mass="17882">MEFSAVDVVALIIVLVLGVRCAFRGFVAELMAFAAILLGLVAAVVFGGLVVPFAQRYIGDGFWTPIASFLAVFLVTYIVVKLFEGALYRLIDRVNLEKMDQALGFFLGIVEGVLLLAVLLFLIRIQPVFDPEPLLSRSFLVPFLEKLIPLGQGFIESALGESSV</sequence>